<dbReference type="Pfam" id="PF08937">
    <property type="entry name" value="ThsB_TIR"/>
    <property type="match status" value="1"/>
</dbReference>
<sequence>MRNVFYSFHYANDAVRASQVRHMGVITGNEPCSDNNWEAVKRGGDLAIQRWIDKEMVGRTCLVVLVGSQTCGRKWIDYEIKHAWNNNKGVVAVKIHQLKNFSGLQSTEGGNPFAGFNLTNGTSLSRVAKVYNPPYYDSKDVYKYIHDNLPKWIEEAIAIRKAY</sequence>
<keyword evidence="3" id="KW-1185">Reference proteome</keyword>
<dbReference type="Proteomes" id="UP001595748">
    <property type="component" value="Unassembled WGS sequence"/>
</dbReference>
<feature type="domain" description="Thoeris protein ThsB TIR-like" evidence="1">
    <location>
        <begin position="5"/>
        <end position="99"/>
    </location>
</feature>
<gene>
    <name evidence="2" type="ORF">ACFOPQ_15355</name>
</gene>
<protein>
    <submittedName>
        <fullName evidence="2">TIR domain-containing protein</fullName>
    </submittedName>
</protein>
<comment type="caution">
    <text evidence="2">The sequence shown here is derived from an EMBL/GenBank/DDBJ whole genome shotgun (WGS) entry which is preliminary data.</text>
</comment>
<dbReference type="Gene3D" id="3.40.50.9200">
    <property type="entry name" value="Hypothetical protein MTH538"/>
    <property type="match status" value="1"/>
</dbReference>
<proteinExistence type="predicted"/>
<reference evidence="3" key="1">
    <citation type="journal article" date="2019" name="Int. J. Syst. Evol. Microbiol.">
        <title>The Global Catalogue of Microorganisms (GCM) 10K type strain sequencing project: providing services to taxonomists for standard genome sequencing and annotation.</title>
        <authorList>
            <consortium name="The Broad Institute Genomics Platform"/>
            <consortium name="The Broad Institute Genome Sequencing Center for Infectious Disease"/>
            <person name="Wu L."/>
            <person name="Ma J."/>
        </authorList>
    </citation>
    <scope>NUCLEOTIDE SEQUENCE [LARGE SCALE GENOMIC DNA]</scope>
    <source>
        <strain evidence="3">CCTCC AB 2013263</strain>
    </source>
</reference>
<dbReference type="SUPFAM" id="SSF52206">
    <property type="entry name" value="Hypothetical protein MTH538"/>
    <property type="match status" value="1"/>
</dbReference>
<evidence type="ECO:0000313" key="3">
    <source>
        <dbReference type="Proteomes" id="UP001595748"/>
    </source>
</evidence>
<dbReference type="InterPro" id="IPR036490">
    <property type="entry name" value="ThsB_TIR-like_sf"/>
</dbReference>
<dbReference type="InterPro" id="IPR015032">
    <property type="entry name" value="ThsB__TIR-like_domain"/>
</dbReference>
<evidence type="ECO:0000259" key="1">
    <source>
        <dbReference type="Pfam" id="PF08937"/>
    </source>
</evidence>
<dbReference type="RefSeq" id="WP_380079730.1">
    <property type="nucleotide sequence ID" value="NZ_JBHRZF010000174.1"/>
</dbReference>
<accession>A0ABV8A8V1</accession>
<organism evidence="2 3">
    <name type="scientific">Deinococcus antarcticus</name>
    <dbReference type="NCBI Taxonomy" id="1298767"/>
    <lineage>
        <taxon>Bacteria</taxon>
        <taxon>Thermotogati</taxon>
        <taxon>Deinococcota</taxon>
        <taxon>Deinococci</taxon>
        <taxon>Deinococcales</taxon>
        <taxon>Deinococcaceae</taxon>
        <taxon>Deinococcus</taxon>
    </lineage>
</organism>
<evidence type="ECO:0000313" key="2">
    <source>
        <dbReference type="EMBL" id="MFC3862143.1"/>
    </source>
</evidence>
<name>A0ABV8A8V1_9DEIO</name>
<dbReference type="EMBL" id="JBHRZF010000174">
    <property type="protein sequence ID" value="MFC3862143.1"/>
    <property type="molecule type" value="Genomic_DNA"/>
</dbReference>